<dbReference type="InterPro" id="IPR010982">
    <property type="entry name" value="Lambda_DNA-bd_dom_sf"/>
</dbReference>
<sequence>MNTQLKEITKVWPDIQNIFSVPHNEKDYSRLVSFLDSLIDEVGNNESHPLASLMETLGSLIETYEDQNIPEIEGNPIDTLKTLMDDHGINQSNLSEIGSQGIVSEILSGKRQLNVRQIKLLSKRFKVSPAVFI</sequence>
<gene>
    <name evidence="2" type="ORF">PITCH_A1580036</name>
</gene>
<dbReference type="GO" id="GO:0001046">
    <property type="term" value="F:core promoter sequence-specific DNA binding"/>
    <property type="evidence" value="ECO:0007669"/>
    <property type="project" value="TreeGrafter"/>
</dbReference>
<evidence type="ECO:0000259" key="1">
    <source>
        <dbReference type="PROSITE" id="PS50943"/>
    </source>
</evidence>
<reference evidence="2" key="1">
    <citation type="submission" date="2018-01" db="EMBL/GenBank/DDBJ databases">
        <authorList>
            <person name="Regsiter A."/>
            <person name="William W."/>
        </authorList>
    </citation>
    <scope>NUCLEOTIDE SEQUENCE</scope>
    <source>
        <strain evidence="2">TRIP AH-1</strain>
    </source>
</reference>
<evidence type="ECO:0000313" key="2">
    <source>
        <dbReference type="EMBL" id="SPD72881.1"/>
    </source>
</evidence>
<protein>
    <recommendedName>
        <fullName evidence="1">HTH cro/C1-type domain-containing protein</fullName>
    </recommendedName>
</protein>
<feature type="domain" description="HTH cro/C1-type" evidence="1">
    <location>
        <begin position="80"/>
        <end position="132"/>
    </location>
</feature>
<organism evidence="2">
    <name type="scientific">uncultured Desulfobacterium sp</name>
    <dbReference type="NCBI Taxonomy" id="201089"/>
    <lineage>
        <taxon>Bacteria</taxon>
        <taxon>Pseudomonadati</taxon>
        <taxon>Thermodesulfobacteriota</taxon>
        <taxon>Desulfobacteria</taxon>
        <taxon>Desulfobacterales</taxon>
        <taxon>Desulfobacteriaceae</taxon>
        <taxon>Desulfobacterium</taxon>
        <taxon>environmental samples</taxon>
    </lineage>
</organism>
<dbReference type="AlphaFoldDB" id="A0A445MU41"/>
<name>A0A445MU41_9BACT</name>
<dbReference type="EMBL" id="OJIN01000066">
    <property type="protein sequence ID" value="SPD72881.1"/>
    <property type="molecule type" value="Genomic_DNA"/>
</dbReference>
<dbReference type="InterPro" id="IPR039060">
    <property type="entry name" value="Antitox_HigA"/>
</dbReference>
<dbReference type="PANTHER" id="PTHR40455:SF1">
    <property type="entry name" value="ANTITOXIN HIGA"/>
    <property type="match status" value="1"/>
</dbReference>
<dbReference type="PROSITE" id="PS50943">
    <property type="entry name" value="HTH_CROC1"/>
    <property type="match status" value="1"/>
</dbReference>
<proteinExistence type="predicted"/>
<dbReference type="InterPro" id="IPR001387">
    <property type="entry name" value="Cro/C1-type_HTH"/>
</dbReference>
<dbReference type="SUPFAM" id="SSF47413">
    <property type="entry name" value="lambda repressor-like DNA-binding domains"/>
    <property type="match status" value="1"/>
</dbReference>
<dbReference type="PANTHER" id="PTHR40455">
    <property type="entry name" value="ANTITOXIN HIGA"/>
    <property type="match status" value="1"/>
</dbReference>
<dbReference type="Gene3D" id="1.10.260.40">
    <property type="entry name" value="lambda repressor-like DNA-binding domains"/>
    <property type="match status" value="1"/>
</dbReference>
<dbReference type="GO" id="GO:0006355">
    <property type="term" value="P:regulation of DNA-templated transcription"/>
    <property type="evidence" value="ECO:0007669"/>
    <property type="project" value="InterPro"/>
</dbReference>
<accession>A0A445MU41</accession>